<dbReference type="KEGG" id="rhs:A3Q41_04520"/>
<evidence type="ECO:0000313" key="5">
    <source>
        <dbReference type="EMBL" id="AMY25793.1"/>
    </source>
</evidence>
<evidence type="ECO:0000259" key="4">
    <source>
        <dbReference type="Pfam" id="PF00775"/>
    </source>
</evidence>
<keyword evidence="2 5" id="KW-0223">Dioxygenase</keyword>
<dbReference type="OrthoDB" id="4417174at2"/>
<accession>A0A143QRI4</accession>
<sequence>MTDPEFAPRYPVVTGADFTTAPFGQTPSQTVGPYVHIGLLWPDGQDVVPPGTAEAITLTFTLVDGARQPVSDAMIETWQADSDGRFDHPDDPRGAVAPRVAGFRGFGRAFADARGTMTITTIKPGPLPAENDLVEAPHIDVGIFARGMLERVVTRMYFPDEAEANEIDPVLSALPADKRARLVATTVDGGYHLDIVLQNTDPDGDETPFFAL</sequence>
<dbReference type="Pfam" id="PF00775">
    <property type="entry name" value="Dioxygenase_C"/>
    <property type="match status" value="1"/>
</dbReference>
<dbReference type="PANTHER" id="PTHR33711:SF9">
    <property type="entry name" value="PROTOCATECHUATE 3,4-DIOXYGENASE ALPHA CHAIN"/>
    <property type="match status" value="1"/>
</dbReference>
<reference evidence="5 6" key="1">
    <citation type="journal article" date="2016" name="Genome Announc.">
        <title>Complete Genome and Plasmid Sequences for Rhodococcus fascians D188 and Draft Sequences for Rhodococcus Isolates PBTS 1 and PBTS 2.</title>
        <authorList>
            <person name="Stamler R.A."/>
            <person name="Vereecke D."/>
            <person name="Zhang Y."/>
            <person name="Schilkey F."/>
            <person name="Devitt N."/>
            <person name="Randall J.J."/>
        </authorList>
    </citation>
    <scope>NUCLEOTIDE SEQUENCE [LARGE SCALE GENOMIC DNA]</scope>
    <source>
        <strain evidence="5 6">PBTS2</strain>
    </source>
</reference>
<dbReference type="PANTHER" id="PTHR33711">
    <property type="entry name" value="DIOXYGENASE, PUTATIVE (AFU_ORTHOLOGUE AFUA_2G02910)-RELATED"/>
    <property type="match status" value="1"/>
</dbReference>
<dbReference type="SUPFAM" id="SSF49482">
    <property type="entry name" value="Aromatic compound dioxygenase"/>
    <property type="match status" value="1"/>
</dbReference>
<evidence type="ECO:0000256" key="3">
    <source>
        <dbReference type="ARBA" id="ARBA00023002"/>
    </source>
</evidence>
<evidence type="ECO:0000256" key="2">
    <source>
        <dbReference type="ARBA" id="ARBA00022964"/>
    </source>
</evidence>
<comment type="similarity">
    <text evidence="1">Belongs to the intradiol ring-cleavage dioxygenase family.</text>
</comment>
<organism evidence="5 6">
    <name type="scientific">Rhodococcoides fascians</name>
    <name type="common">Rhodococcus fascians</name>
    <dbReference type="NCBI Taxonomy" id="1828"/>
    <lineage>
        <taxon>Bacteria</taxon>
        <taxon>Bacillati</taxon>
        <taxon>Actinomycetota</taxon>
        <taxon>Actinomycetes</taxon>
        <taxon>Mycobacteriales</taxon>
        <taxon>Nocardiaceae</taxon>
        <taxon>Rhodococcoides</taxon>
    </lineage>
</organism>
<dbReference type="EC" id="1.13.11.3" evidence="5"/>
<protein>
    <submittedName>
        <fullName evidence="5">Protocatechuate 3,4-dioxygenase alpha chain</fullName>
        <ecNumber evidence="5">1.13.11.3</ecNumber>
    </submittedName>
</protein>
<reference evidence="6" key="2">
    <citation type="submission" date="2016-04" db="EMBL/GenBank/DDBJ databases">
        <title>Complete Genome and Plasmid Sequences for Rhodococcus fascians D188 and Draft Sequences for Rhodococcus spp. Isolates PBTS 1 and PBTS 2.</title>
        <authorList>
            <person name="Stamer R."/>
            <person name="Vereecke D."/>
            <person name="Zhang Y."/>
            <person name="Schilkey F."/>
            <person name="Devitt N."/>
            <person name="Randall J."/>
        </authorList>
    </citation>
    <scope>NUCLEOTIDE SEQUENCE [LARGE SCALE GENOMIC DNA]</scope>
    <source>
        <strain evidence="6">PBTS2</strain>
    </source>
</reference>
<dbReference type="NCBIfam" id="TIGR02423">
    <property type="entry name" value="protocat_alph"/>
    <property type="match status" value="1"/>
</dbReference>
<dbReference type="RefSeq" id="WP_032384528.1">
    <property type="nucleotide sequence ID" value="NZ_CP015220.1"/>
</dbReference>
<dbReference type="Gene3D" id="2.60.130.10">
    <property type="entry name" value="Aromatic compound dioxygenase"/>
    <property type="match status" value="1"/>
</dbReference>
<dbReference type="InterPro" id="IPR000627">
    <property type="entry name" value="Intradiol_dOase_C"/>
</dbReference>
<proteinExistence type="inferred from homology"/>
<evidence type="ECO:0000256" key="1">
    <source>
        <dbReference type="ARBA" id="ARBA00007825"/>
    </source>
</evidence>
<dbReference type="InterPro" id="IPR050770">
    <property type="entry name" value="Intradiol_RC_Dioxygenase"/>
</dbReference>
<dbReference type="AlphaFoldDB" id="A0A143QRI4"/>
<dbReference type="Proteomes" id="UP000076038">
    <property type="component" value="Chromosome"/>
</dbReference>
<dbReference type="InterPro" id="IPR015889">
    <property type="entry name" value="Intradiol_dOase_core"/>
</dbReference>
<name>A0A143QRI4_RHOFA</name>
<dbReference type="GO" id="GO:0018578">
    <property type="term" value="F:protocatechuate 3,4-dioxygenase activity"/>
    <property type="evidence" value="ECO:0007669"/>
    <property type="project" value="UniProtKB-EC"/>
</dbReference>
<dbReference type="InterPro" id="IPR012786">
    <property type="entry name" value="Protocat_dOase_a"/>
</dbReference>
<feature type="domain" description="Intradiol ring-cleavage dioxygenases" evidence="4">
    <location>
        <begin position="54"/>
        <end position="185"/>
    </location>
</feature>
<dbReference type="GO" id="GO:0008199">
    <property type="term" value="F:ferric iron binding"/>
    <property type="evidence" value="ECO:0007669"/>
    <property type="project" value="InterPro"/>
</dbReference>
<evidence type="ECO:0000313" key="6">
    <source>
        <dbReference type="Proteomes" id="UP000076038"/>
    </source>
</evidence>
<keyword evidence="6" id="KW-1185">Reference proteome</keyword>
<gene>
    <name evidence="5" type="primary">pcaG</name>
    <name evidence="5" type="ORF">A3Q41_04520</name>
</gene>
<keyword evidence="3 5" id="KW-0560">Oxidoreductase</keyword>
<dbReference type="PATRIC" id="fig|1653479.3.peg.4577"/>
<dbReference type="EMBL" id="CP015220">
    <property type="protein sequence ID" value="AMY25793.1"/>
    <property type="molecule type" value="Genomic_DNA"/>
</dbReference>